<dbReference type="EMBL" id="QJSX01000002">
    <property type="protein sequence ID" value="PYE55791.1"/>
    <property type="molecule type" value="Genomic_DNA"/>
</dbReference>
<keyword evidence="1" id="KW-1133">Transmembrane helix</keyword>
<dbReference type="AlphaFoldDB" id="A0A318S9A0"/>
<name>A0A318S9A0_9DEIO</name>
<dbReference type="Proteomes" id="UP000248326">
    <property type="component" value="Unassembled WGS sequence"/>
</dbReference>
<evidence type="ECO:0000256" key="1">
    <source>
        <dbReference type="SAM" id="Phobius"/>
    </source>
</evidence>
<keyword evidence="1" id="KW-0472">Membrane</keyword>
<evidence type="ECO:0000313" key="3">
    <source>
        <dbReference type="Proteomes" id="UP000248326"/>
    </source>
</evidence>
<feature type="transmembrane region" description="Helical" evidence="1">
    <location>
        <begin position="393"/>
        <end position="414"/>
    </location>
</feature>
<feature type="transmembrane region" description="Helical" evidence="1">
    <location>
        <begin position="63"/>
        <end position="84"/>
    </location>
</feature>
<feature type="transmembrane region" description="Helical" evidence="1">
    <location>
        <begin position="420"/>
        <end position="440"/>
    </location>
</feature>
<comment type="caution">
    <text evidence="2">The sequence shown here is derived from an EMBL/GenBank/DDBJ whole genome shotgun (WGS) entry which is preliminary data.</text>
</comment>
<dbReference type="RefSeq" id="WP_110885339.1">
    <property type="nucleotide sequence ID" value="NZ_QJSX01000002.1"/>
</dbReference>
<evidence type="ECO:0000313" key="2">
    <source>
        <dbReference type="EMBL" id="PYE55791.1"/>
    </source>
</evidence>
<sequence length="515" mass="55096">MKLSPGSAAWLVAFGWRVGWRIFWDNKARRATLLILGGAFVLLHVVAFSLLRGARTSLALSDSLSGVALLVAGGATVLVLGLLISNGIRGALETLFERGDLDLLLSSPLPPRRIFFARALSVVANGVLSVALFVAPILTVGLVFGLWRVLGVIPWLVSLSFVGTSVALLLTMGLVRWLGVRRARTLASVLGALLGAAFFLVLQARNLLGDAVFERFGPTLTAWNVVLSGDGALRENSALWFPARTAWLEFWPAVVTVGGSLAMFFLVVRVLENAFRVGAAQARTVARRPGRAGRGVARFRGGWTAVMLKEWRLISRDPLLIAQTLLQVLYLLPLAVPLVRGAADASIGSSFGSAAILLGGSLAGALARIVIFGEDAPDLLRLAPTSFESLRRAKLLAALAPVWALFLPLFAFLVSRGDPWWWLRLVLFAVSTVGAGLMYLWRPVELRRADLMRGGKSDWVSSLGVLATSGGLVAANFGLPSGAWWGAVGLALALAVPLGFWLFLRADEQDAVLRG</sequence>
<dbReference type="OrthoDB" id="65821at2"/>
<proteinExistence type="predicted"/>
<organism evidence="2 3">
    <name type="scientific">Deinococcus yavapaiensis KR-236</name>
    <dbReference type="NCBI Taxonomy" id="694435"/>
    <lineage>
        <taxon>Bacteria</taxon>
        <taxon>Thermotogati</taxon>
        <taxon>Deinococcota</taxon>
        <taxon>Deinococci</taxon>
        <taxon>Deinococcales</taxon>
        <taxon>Deinococcaceae</taxon>
        <taxon>Deinococcus</taxon>
    </lineage>
</organism>
<protein>
    <submittedName>
        <fullName evidence="2">ABC-2 type transport system permease protein</fullName>
    </submittedName>
</protein>
<feature type="transmembrane region" description="Helical" evidence="1">
    <location>
        <begin position="186"/>
        <end position="204"/>
    </location>
</feature>
<accession>A0A318S9A0</accession>
<feature type="transmembrane region" description="Helical" evidence="1">
    <location>
        <begin position="31"/>
        <end position="51"/>
    </location>
</feature>
<feature type="transmembrane region" description="Helical" evidence="1">
    <location>
        <begin position="250"/>
        <end position="271"/>
    </location>
</feature>
<feature type="transmembrane region" description="Helical" evidence="1">
    <location>
        <begin position="460"/>
        <end position="477"/>
    </location>
</feature>
<feature type="transmembrane region" description="Helical" evidence="1">
    <location>
        <begin position="153"/>
        <end position="174"/>
    </location>
</feature>
<feature type="transmembrane region" description="Helical" evidence="1">
    <location>
        <begin position="483"/>
        <end position="504"/>
    </location>
</feature>
<keyword evidence="3" id="KW-1185">Reference proteome</keyword>
<gene>
    <name evidence="2" type="ORF">DES52_102156</name>
</gene>
<feature type="transmembrane region" description="Helical" evidence="1">
    <location>
        <begin position="351"/>
        <end position="372"/>
    </location>
</feature>
<feature type="transmembrane region" description="Helical" evidence="1">
    <location>
        <begin position="319"/>
        <end position="339"/>
    </location>
</feature>
<feature type="transmembrane region" description="Helical" evidence="1">
    <location>
        <begin position="122"/>
        <end position="147"/>
    </location>
</feature>
<keyword evidence="1" id="KW-0812">Transmembrane</keyword>
<reference evidence="2 3" key="1">
    <citation type="submission" date="2018-06" db="EMBL/GenBank/DDBJ databases">
        <title>Genomic Encyclopedia of Type Strains, Phase IV (KMG-IV): sequencing the most valuable type-strain genomes for metagenomic binning, comparative biology and taxonomic classification.</title>
        <authorList>
            <person name="Goeker M."/>
        </authorList>
    </citation>
    <scope>NUCLEOTIDE SEQUENCE [LARGE SCALE GENOMIC DNA]</scope>
    <source>
        <strain evidence="2 3">DSM 18048</strain>
    </source>
</reference>